<dbReference type="Gene3D" id="1.20.1270.10">
    <property type="match status" value="1"/>
</dbReference>
<sequence>ESYAYSLRNTLNDPKVDEKIEAADKETLKSEIDKIVQWLDDNQQASTEEYESHQKELEGVANPIMMKFYGAG</sequence>
<evidence type="ECO:0000313" key="3">
    <source>
        <dbReference type="Proteomes" id="UP000241546"/>
    </source>
</evidence>
<dbReference type="InterPro" id="IPR029048">
    <property type="entry name" value="HSP70_C_sf"/>
</dbReference>
<dbReference type="Proteomes" id="UP000241546">
    <property type="component" value="Unassembled WGS sequence"/>
</dbReference>
<feature type="non-terminal residue" evidence="2">
    <location>
        <position position="72"/>
    </location>
</feature>
<dbReference type="FunFam" id="1.20.1270.10:FF:000016">
    <property type="entry name" value="Heat shock protein 70"/>
    <property type="match status" value="1"/>
</dbReference>
<keyword evidence="2" id="KW-0346">Stress response</keyword>
<name>A0A2T4BNT1_9HYPO</name>
<accession>A0A2T4BNT1</accession>
<comment type="similarity">
    <text evidence="1">Belongs to the heat shock protein 70 family.</text>
</comment>
<keyword evidence="3" id="KW-1185">Reference proteome</keyword>
<gene>
    <name evidence="2" type="ORF">BBK36DRAFT_28262</name>
</gene>
<protein>
    <submittedName>
        <fullName evidence="2">Heat shock protein 70kD, C-terminal subdomain-containing protein</fullName>
    </submittedName>
</protein>
<feature type="non-terminal residue" evidence="2">
    <location>
        <position position="1"/>
    </location>
</feature>
<dbReference type="AlphaFoldDB" id="A0A2T4BNT1"/>
<reference evidence="3" key="1">
    <citation type="submission" date="2016-07" db="EMBL/GenBank/DDBJ databases">
        <title>Multiple horizontal gene transfer events from other fungi enriched the ability of initially mycotrophic Trichoderma (Ascomycota) to feed on dead plant biomass.</title>
        <authorList>
            <consortium name="DOE Joint Genome Institute"/>
            <person name="Atanasova L."/>
            <person name="Chenthamara K."/>
            <person name="Zhang J."/>
            <person name="Grujic M."/>
            <person name="Henrissat B."/>
            <person name="Kuo A."/>
            <person name="Aerts A."/>
            <person name="Salamov A."/>
            <person name="Lipzen A."/>
            <person name="Labutti K."/>
            <person name="Barry K."/>
            <person name="Miao Y."/>
            <person name="Rahimi M.J."/>
            <person name="Shen Q."/>
            <person name="Grigoriev I.V."/>
            <person name="Kubicek C.P."/>
            <person name="Druzhinina I.S."/>
        </authorList>
    </citation>
    <scope>NUCLEOTIDE SEQUENCE [LARGE SCALE GENOMIC DNA]</scope>
    <source>
        <strain evidence="3">TUCIM 6016</strain>
    </source>
</reference>
<evidence type="ECO:0000256" key="1">
    <source>
        <dbReference type="ARBA" id="ARBA00007381"/>
    </source>
</evidence>
<dbReference type="RefSeq" id="XP_024754266.1">
    <property type="nucleotide sequence ID" value="XM_024898008.1"/>
</dbReference>
<proteinExistence type="inferred from homology"/>
<evidence type="ECO:0000313" key="2">
    <source>
        <dbReference type="EMBL" id="PTB70946.1"/>
    </source>
</evidence>
<dbReference type="OrthoDB" id="2401965at2759"/>
<dbReference type="GeneID" id="36606126"/>
<organism evidence="2 3">
    <name type="scientific">Trichoderma citrinoviride</name>
    <dbReference type="NCBI Taxonomy" id="58853"/>
    <lineage>
        <taxon>Eukaryota</taxon>
        <taxon>Fungi</taxon>
        <taxon>Dikarya</taxon>
        <taxon>Ascomycota</taxon>
        <taxon>Pezizomycotina</taxon>
        <taxon>Sordariomycetes</taxon>
        <taxon>Hypocreomycetidae</taxon>
        <taxon>Hypocreales</taxon>
        <taxon>Hypocreaceae</taxon>
        <taxon>Trichoderma</taxon>
    </lineage>
</organism>
<dbReference type="EMBL" id="KZ680207">
    <property type="protein sequence ID" value="PTB70946.1"/>
    <property type="molecule type" value="Genomic_DNA"/>
</dbReference>
<dbReference type="SUPFAM" id="SSF100934">
    <property type="entry name" value="Heat shock protein 70kD (HSP70), C-terminal subdomain"/>
    <property type="match status" value="1"/>
</dbReference>